<organism evidence="1 2">
    <name type="scientific">Nocardia ninae NBRC 108245</name>
    <dbReference type="NCBI Taxonomy" id="1210091"/>
    <lineage>
        <taxon>Bacteria</taxon>
        <taxon>Bacillati</taxon>
        <taxon>Actinomycetota</taxon>
        <taxon>Actinomycetes</taxon>
        <taxon>Mycobacteriales</taxon>
        <taxon>Nocardiaceae</taxon>
        <taxon>Nocardia</taxon>
    </lineage>
</organism>
<accession>A0A511MPT4</accession>
<dbReference type="Proteomes" id="UP000321424">
    <property type="component" value="Unassembled WGS sequence"/>
</dbReference>
<dbReference type="RefSeq" id="WP_147140326.1">
    <property type="nucleotide sequence ID" value="NZ_BJXA01000073.1"/>
</dbReference>
<name>A0A511MPT4_9NOCA</name>
<dbReference type="Gene3D" id="3.30.530.20">
    <property type="match status" value="1"/>
</dbReference>
<evidence type="ECO:0000313" key="1">
    <source>
        <dbReference type="EMBL" id="GEM42610.1"/>
    </source>
</evidence>
<dbReference type="SUPFAM" id="SSF55961">
    <property type="entry name" value="Bet v1-like"/>
    <property type="match status" value="1"/>
</dbReference>
<proteinExistence type="predicted"/>
<sequence length="169" mass="18769">MIPGLVWGATDAEREHALPCDALQPTGVQADRAISIDAPHGLVYAWLCQLRVAPYSYDLLDRWGRSSPRHRDPQLAELEVGQRFMGQFDLVAFALSQHITLVTGKIAVTYAVRPGGDGTRLVVRVRMGGPRIIGRLLAFGDVIMMRKQLLTLKELAEAEDRAEPRVELQ</sequence>
<dbReference type="EMBL" id="BJXA01000073">
    <property type="protein sequence ID" value="GEM42610.1"/>
    <property type="molecule type" value="Genomic_DNA"/>
</dbReference>
<gene>
    <name evidence="1" type="ORF">NN4_71290</name>
</gene>
<dbReference type="AlphaFoldDB" id="A0A511MPT4"/>
<comment type="caution">
    <text evidence="1">The sequence shown here is derived from an EMBL/GenBank/DDBJ whole genome shotgun (WGS) entry which is preliminary data.</text>
</comment>
<dbReference type="InterPro" id="IPR023393">
    <property type="entry name" value="START-like_dom_sf"/>
</dbReference>
<reference evidence="1 2" key="1">
    <citation type="submission" date="2019-07" db="EMBL/GenBank/DDBJ databases">
        <title>Whole genome shotgun sequence of Nocardia ninae NBRC 108245.</title>
        <authorList>
            <person name="Hosoyama A."/>
            <person name="Uohara A."/>
            <person name="Ohji S."/>
            <person name="Ichikawa N."/>
        </authorList>
    </citation>
    <scope>NUCLEOTIDE SEQUENCE [LARGE SCALE GENOMIC DNA]</scope>
    <source>
        <strain evidence="1 2">NBRC 108245</strain>
    </source>
</reference>
<evidence type="ECO:0008006" key="3">
    <source>
        <dbReference type="Google" id="ProtNLM"/>
    </source>
</evidence>
<keyword evidence="2" id="KW-1185">Reference proteome</keyword>
<evidence type="ECO:0000313" key="2">
    <source>
        <dbReference type="Proteomes" id="UP000321424"/>
    </source>
</evidence>
<protein>
    <recommendedName>
        <fullName evidence="3">Polyketide cyclase</fullName>
    </recommendedName>
</protein>
<dbReference type="OrthoDB" id="3255669at2"/>